<organism evidence="2 3">
    <name type="scientific">Apophysomyces ossiformis</name>
    <dbReference type="NCBI Taxonomy" id="679940"/>
    <lineage>
        <taxon>Eukaryota</taxon>
        <taxon>Fungi</taxon>
        <taxon>Fungi incertae sedis</taxon>
        <taxon>Mucoromycota</taxon>
        <taxon>Mucoromycotina</taxon>
        <taxon>Mucoromycetes</taxon>
        <taxon>Mucorales</taxon>
        <taxon>Mucorineae</taxon>
        <taxon>Mucoraceae</taxon>
        <taxon>Apophysomyces</taxon>
    </lineage>
</organism>
<dbReference type="EMBL" id="JABAYA010000001">
    <property type="protein sequence ID" value="KAF7732851.1"/>
    <property type="molecule type" value="Genomic_DNA"/>
</dbReference>
<dbReference type="OrthoDB" id="5988651at2759"/>
<protein>
    <recommendedName>
        <fullName evidence="4">SMP domain-containing protein</fullName>
    </recommendedName>
</protein>
<accession>A0A8H7EUQ9</accession>
<sequence>MPRQPPQQSQQQPKDTSGRMTTEASQRIQSAADRSNTNQDFKSRAMSAAGRNEQQQQQQRRS</sequence>
<proteinExistence type="predicted"/>
<evidence type="ECO:0008006" key="4">
    <source>
        <dbReference type="Google" id="ProtNLM"/>
    </source>
</evidence>
<keyword evidence="3" id="KW-1185">Reference proteome</keyword>
<evidence type="ECO:0000313" key="2">
    <source>
        <dbReference type="EMBL" id="KAF7732851.1"/>
    </source>
</evidence>
<feature type="compositionally biased region" description="Low complexity" evidence="1">
    <location>
        <begin position="1"/>
        <end position="13"/>
    </location>
</feature>
<feature type="region of interest" description="Disordered" evidence="1">
    <location>
        <begin position="1"/>
        <end position="62"/>
    </location>
</feature>
<comment type="caution">
    <text evidence="2">The sequence shown here is derived from an EMBL/GenBank/DDBJ whole genome shotgun (WGS) entry which is preliminary data.</text>
</comment>
<gene>
    <name evidence="2" type="ORF">EC973_000127</name>
</gene>
<feature type="compositionally biased region" description="Polar residues" evidence="1">
    <location>
        <begin position="14"/>
        <end position="40"/>
    </location>
</feature>
<name>A0A8H7EUQ9_9FUNG</name>
<evidence type="ECO:0000256" key="1">
    <source>
        <dbReference type="SAM" id="MobiDB-lite"/>
    </source>
</evidence>
<dbReference type="Proteomes" id="UP000605846">
    <property type="component" value="Unassembled WGS sequence"/>
</dbReference>
<reference evidence="2" key="1">
    <citation type="submission" date="2020-01" db="EMBL/GenBank/DDBJ databases">
        <title>Genome Sequencing of Three Apophysomyces-Like Fungal Strains Confirms a Novel Fungal Genus in the Mucoromycota with divergent Burkholderia-like Endosymbiotic Bacteria.</title>
        <authorList>
            <person name="Stajich J.E."/>
            <person name="Macias A.M."/>
            <person name="Carter-House D."/>
            <person name="Lovett B."/>
            <person name="Kasson L.R."/>
            <person name="Berry K."/>
            <person name="Grigoriev I."/>
            <person name="Chang Y."/>
            <person name="Spatafora J."/>
            <person name="Kasson M.T."/>
        </authorList>
    </citation>
    <scope>NUCLEOTIDE SEQUENCE</scope>
    <source>
        <strain evidence="2">NRRL A-21654</strain>
    </source>
</reference>
<dbReference type="AlphaFoldDB" id="A0A8H7EUQ9"/>
<evidence type="ECO:0000313" key="3">
    <source>
        <dbReference type="Proteomes" id="UP000605846"/>
    </source>
</evidence>